<feature type="binding site" evidence="9">
    <location>
        <position position="127"/>
    </location>
    <ligand>
        <name>NADPH</name>
        <dbReference type="ChEBI" id="CHEBI:57783"/>
    </ligand>
</feature>
<evidence type="ECO:0000256" key="8">
    <source>
        <dbReference type="ARBA" id="ARBA00048543"/>
    </source>
</evidence>
<protein>
    <recommendedName>
        <fullName evidence="9">1-deoxy-D-xylulose 5-phosphate reductoisomerase</fullName>
        <shortName evidence="9">DXP reductoisomerase</shortName>
        <ecNumber evidence="9">1.1.1.267</ecNumber>
    </recommendedName>
    <alternativeName>
        <fullName evidence="9">1-deoxyxylulose-5-phosphate reductoisomerase</fullName>
    </alternativeName>
    <alternativeName>
        <fullName evidence="9">2-C-methyl-D-erythritol 4-phosphate synthase</fullName>
    </alternativeName>
</protein>
<dbReference type="NCBIfam" id="NF009114">
    <property type="entry name" value="PRK12464.1"/>
    <property type="match status" value="1"/>
</dbReference>
<feature type="binding site" evidence="9">
    <location>
        <position position="184"/>
    </location>
    <ligand>
        <name>1-deoxy-D-xylulose 5-phosphate</name>
        <dbReference type="ChEBI" id="CHEBI:57792"/>
    </ligand>
</feature>
<comment type="cofactor">
    <cofactor evidence="9">
        <name>Mg(2+)</name>
        <dbReference type="ChEBI" id="CHEBI:18420"/>
    </cofactor>
    <cofactor evidence="9">
        <name>Mn(2+)</name>
        <dbReference type="ChEBI" id="CHEBI:29035"/>
    </cofactor>
</comment>
<organism evidence="13 14">
    <name type="scientific">Paludibacterium purpuratum</name>
    <dbReference type="NCBI Taxonomy" id="1144873"/>
    <lineage>
        <taxon>Bacteria</taxon>
        <taxon>Pseudomonadati</taxon>
        <taxon>Pseudomonadota</taxon>
        <taxon>Betaproteobacteria</taxon>
        <taxon>Neisseriales</taxon>
        <taxon>Chromobacteriaceae</taxon>
        <taxon>Paludibacterium</taxon>
    </lineage>
</organism>
<feature type="binding site" evidence="9">
    <location>
        <position position="15"/>
    </location>
    <ligand>
        <name>NADPH</name>
        <dbReference type="ChEBI" id="CHEBI:57783"/>
    </ligand>
</feature>
<sequence>MKPQGIAVLGATGSIGINTLDVLARHPDHYRVEVLTGNRQVARMLAQCLQHKPRVVVMADETAAGDLRRALAEQALSHIQVWHGAEALVEAVRLAEVETVMAAIVGVAGLPSAMAAAQAGKRVLLANKEALVVAGRLFMQAVAAAGATLLPVDSEHSAIFQSLPADWCGDLDAAGVDKIILTASGGPFRTRAAGTFDDITPQDACNHPNWDMGRKISVDSATLMNKGLEVIEAHWLFNAPADRIEVVVHPQSVIHSMVQYRDGSVIAQLGSPDMRTPIACALAWPERIVAGVPPLDLCSLSALTFEAPDLARFPSLGLAFAALSAGGDAPAVLNAANEAAVAAFLAGKIRFTDISALVDAALSRMDLSASDSLDGLLAKDRATRDYLSTRIGV</sequence>
<dbReference type="RefSeq" id="WP_133682459.1">
    <property type="nucleotide sequence ID" value="NZ_SNZP01000012.1"/>
</dbReference>
<dbReference type="Pfam" id="PF13288">
    <property type="entry name" value="DXPR_C"/>
    <property type="match status" value="1"/>
</dbReference>
<feature type="binding site" evidence="9">
    <location>
        <position position="154"/>
    </location>
    <ligand>
        <name>1-deoxy-D-xylulose 5-phosphate</name>
        <dbReference type="ChEBI" id="CHEBI:57792"/>
    </ligand>
</feature>
<dbReference type="InterPro" id="IPR026877">
    <property type="entry name" value="DXPR_C"/>
</dbReference>
<dbReference type="NCBIfam" id="TIGR00243">
    <property type="entry name" value="Dxr"/>
    <property type="match status" value="1"/>
</dbReference>
<keyword evidence="14" id="KW-1185">Reference proteome</keyword>
<dbReference type="Pfam" id="PF08436">
    <property type="entry name" value="DXP_redisom_C"/>
    <property type="match status" value="1"/>
</dbReference>
<keyword evidence="3 9" id="KW-0479">Metal-binding</keyword>
<evidence type="ECO:0000256" key="9">
    <source>
        <dbReference type="HAMAP-Rule" id="MF_00183"/>
    </source>
</evidence>
<comment type="function">
    <text evidence="9">Catalyzes the NADPH-dependent rearrangement and reduction of 1-deoxy-D-xylulose-5-phosphate (DXP) to 2-C-methyl-D-erythritol 4-phosphate (MEP).</text>
</comment>
<evidence type="ECO:0000256" key="6">
    <source>
        <dbReference type="ARBA" id="ARBA00023211"/>
    </source>
</evidence>
<dbReference type="PANTHER" id="PTHR30525:SF0">
    <property type="entry name" value="1-DEOXY-D-XYLULOSE 5-PHOSPHATE REDUCTOISOMERASE, CHLOROPLASTIC"/>
    <property type="match status" value="1"/>
</dbReference>
<feature type="domain" description="1-deoxy-D-xylulose 5-phosphate reductoisomerase C-terminal" evidence="11">
    <location>
        <begin position="149"/>
        <end position="237"/>
    </location>
</feature>
<feature type="binding site" evidence="9">
    <location>
        <position position="207"/>
    </location>
    <ligand>
        <name>1-deoxy-D-xylulose 5-phosphate</name>
        <dbReference type="ChEBI" id="CHEBI:57792"/>
    </ligand>
</feature>
<dbReference type="FunFam" id="3.40.50.720:FF:000045">
    <property type="entry name" value="1-deoxy-D-xylulose 5-phosphate reductoisomerase"/>
    <property type="match status" value="1"/>
</dbReference>
<feature type="binding site" evidence="9">
    <location>
        <position position="129"/>
    </location>
    <ligand>
        <name>NADPH</name>
        <dbReference type="ChEBI" id="CHEBI:57783"/>
    </ligand>
</feature>
<comment type="caution">
    <text evidence="13">The sequence shown here is derived from an EMBL/GenBank/DDBJ whole genome shotgun (WGS) entry which is preliminary data.</text>
</comment>
<dbReference type="InterPro" id="IPR036169">
    <property type="entry name" value="DXPR_C_sf"/>
</dbReference>
<feature type="binding site" evidence="9">
    <location>
        <position position="155"/>
    </location>
    <ligand>
        <name>1-deoxy-D-xylulose 5-phosphate</name>
        <dbReference type="ChEBI" id="CHEBI:57792"/>
    </ligand>
</feature>
<feature type="domain" description="1-deoxy-D-xylulose 5-phosphate reductoisomerase N-terminal" evidence="10">
    <location>
        <begin position="6"/>
        <end position="135"/>
    </location>
</feature>
<comment type="catalytic activity">
    <reaction evidence="8">
        <text>2-C-methyl-D-erythritol 4-phosphate + NADP(+) = 1-deoxy-D-xylulose 5-phosphate + NADPH + H(+)</text>
        <dbReference type="Rhea" id="RHEA:13717"/>
        <dbReference type="ChEBI" id="CHEBI:15378"/>
        <dbReference type="ChEBI" id="CHEBI:57783"/>
        <dbReference type="ChEBI" id="CHEBI:57792"/>
        <dbReference type="ChEBI" id="CHEBI:58262"/>
        <dbReference type="ChEBI" id="CHEBI:58349"/>
        <dbReference type="EC" id="1.1.1.267"/>
    </reaction>
    <physiologicalReaction direction="right-to-left" evidence="8">
        <dbReference type="Rhea" id="RHEA:13719"/>
    </physiologicalReaction>
</comment>
<feature type="binding site" evidence="9">
    <location>
        <position position="155"/>
    </location>
    <ligand>
        <name>Mn(2+)</name>
        <dbReference type="ChEBI" id="CHEBI:29035"/>
    </ligand>
</feature>
<dbReference type="Gene3D" id="1.10.1740.10">
    <property type="match status" value="1"/>
</dbReference>
<dbReference type="EMBL" id="SNZP01000012">
    <property type="protein sequence ID" value="TDR73841.1"/>
    <property type="molecule type" value="Genomic_DNA"/>
</dbReference>
<dbReference type="SUPFAM" id="SSF51735">
    <property type="entry name" value="NAD(P)-binding Rossmann-fold domains"/>
    <property type="match status" value="1"/>
</dbReference>
<keyword evidence="6 9" id="KW-0464">Manganese</keyword>
<feature type="binding site" evidence="9">
    <location>
        <position position="220"/>
    </location>
    <ligand>
        <name>1-deoxy-D-xylulose 5-phosphate</name>
        <dbReference type="ChEBI" id="CHEBI:57792"/>
    </ligand>
</feature>
<evidence type="ECO:0000256" key="4">
    <source>
        <dbReference type="ARBA" id="ARBA00022857"/>
    </source>
</evidence>
<dbReference type="GO" id="GO:0051484">
    <property type="term" value="P:isopentenyl diphosphate biosynthetic process, methylerythritol 4-phosphate pathway involved in terpenoid biosynthetic process"/>
    <property type="evidence" value="ECO:0007669"/>
    <property type="project" value="UniProtKB-ARBA"/>
</dbReference>
<feature type="binding site" evidence="9">
    <location>
        <position position="14"/>
    </location>
    <ligand>
        <name>NADPH</name>
        <dbReference type="ChEBI" id="CHEBI:57783"/>
    </ligand>
</feature>
<evidence type="ECO:0000256" key="7">
    <source>
        <dbReference type="ARBA" id="ARBA00023229"/>
    </source>
</evidence>
<dbReference type="InterPro" id="IPR013512">
    <property type="entry name" value="DXP_reductoisomerase_N"/>
</dbReference>
<dbReference type="GO" id="GO:0016853">
    <property type="term" value="F:isomerase activity"/>
    <property type="evidence" value="ECO:0007669"/>
    <property type="project" value="UniProtKB-KW"/>
</dbReference>
<accession>A0A4R7AZH8</accession>
<dbReference type="Gene3D" id="3.40.50.720">
    <property type="entry name" value="NAD(P)-binding Rossmann-like Domain"/>
    <property type="match status" value="1"/>
</dbReference>
<dbReference type="SUPFAM" id="SSF69055">
    <property type="entry name" value="1-deoxy-D-xylulose-5-phosphate reductoisomerase, C-terminal domain"/>
    <property type="match status" value="1"/>
</dbReference>
<dbReference type="UniPathway" id="UPA00056">
    <property type="reaction ID" value="UER00092"/>
</dbReference>
<evidence type="ECO:0000256" key="5">
    <source>
        <dbReference type="ARBA" id="ARBA00023002"/>
    </source>
</evidence>
<keyword evidence="5 9" id="KW-0560">Oxidoreductase</keyword>
<dbReference type="InterPro" id="IPR013644">
    <property type="entry name" value="DXP_reductoisomerase_C"/>
</dbReference>
<dbReference type="GO" id="GO:0030604">
    <property type="term" value="F:1-deoxy-D-xylulose-5-phosphate reductoisomerase activity"/>
    <property type="evidence" value="ECO:0007669"/>
    <property type="project" value="UniProtKB-UniRule"/>
</dbReference>
<keyword evidence="9" id="KW-0460">Magnesium</keyword>
<feature type="binding site" evidence="9">
    <location>
        <position position="13"/>
    </location>
    <ligand>
        <name>NADPH</name>
        <dbReference type="ChEBI" id="CHEBI:57783"/>
    </ligand>
</feature>
<evidence type="ECO:0000256" key="2">
    <source>
        <dbReference type="ARBA" id="ARBA00006825"/>
    </source>
</evidence>
<dbReference type="InterPro" id="IPR003821">
    <property type="entry name" value="DXP_reductoisomerase"/>
</dbReference>
<dbReference type="AlphaFoldDB" id="A0A4R7AZH8"/>
<feature type="binding site" evidence="9">
    <location>
        <position position="226"/>
    </location>
    <ligand>
        <name>1-deoxy-D-xylulose 5-phosphate</name>
        <dbReference type="ChEBI" id="CHEBI:57792"/>
    </ligand>
</feature>
<dbReference type="EC" id="1.1.1.267" evidence="9"/>
<feature type="binding site" evidence="9">
    <location>
        <position position="225"/>
    </location>
    <ligand>
        <name>1-deoxy-D-xylulose 5-phosphate</name>
        <dbReference type="ChEBI" id="CHEBI:57792"/>
    </ligand>
</feature>
<dbReference type="NCBIfam" id="NF003938">
    <property type="entry name" value="PRK05447.1-1"/>
    <property type="match status" value="1"/>
</dbReference>
<evidence type="ECO:0000256" key="1">
    <source>
        <dbReference type="ARBA" id="ARBA00005094"/>
    </source>
</evidence>
<dbReference type="GO" id="GO:0070402">
    <property type="term" value="F:NADPH binding"/>
    <property type="evidence" value="ECO:0007669"/>
    <property type="project" value="InterPro"/>
</dbReference>
<keyword evidence="13" id="KW-0413">Isomerase</keyword>
<name>A0A4R7AZH8_9NEIS</name>
<dbReference type="PANTHER" id="PTHR30525">
    <property type="entry name" value="1-DEOXY-D-XYLULOSE 5-PHOSPHATE REDUCTOISOMERASE"/>
    <property type="match status" value="1"/>
</dbReference>
<evidence type="ECO:0000259" key="10">
    <source>
        <dbReference type="Pfam" id="PF02670"/>
    </source>
</evidence>
<reference evidence="13 14" key="1">
    <citation type="submission" date="2019-03" db="EMBL/GenBank/DDBJ databases">
        <title>Genomic Encyclopedia of Type Strains, Phase III (KMG-III): the genomes of soil and plant-associated and newly described type strains.</title>
        <authorList>
            <person name="Whitman W."/>
        </authorList>
    </citation>
    <scope>NUCLEOTIDE SEQUENCE [LARGE SCALE GENOMIC DNA]</scope>
    <source>
        <strain evidence="13 14">CECT 8976</strain>
    </source>
</reference>
<feature type="binding site" evidence="9">
    <location>
        <position position="12"/>
    </location>
    <ligand>
        <name>NADPH</name>
        <dbReference type="ChEBI" id="CHEBI:57783"/>
    </ligand>
</feature>
<comment type="pathway">
    <text evidence="1 9">Isoprenoid biosynthesis; isopentenyl diphosphate biosynthesis via DXP pathway; isopentenyl diphosphate from 1-deoxy-D-xylulose 5-phosphate: step 1/6.</text>
</comment>
<feature type="binding site" evidence="9">
    <location>
        <position position="229"/>
    </location>
    <ligand>
        <name>Mn(2+)</name>
        <dbReference type="ChEBI" id="CHEBI:29035"/>
    </ligand>
</feature>
<dbReference type="PIRSF" id="PIRSF006205">
    <property type="entry name" value="Dxp_reductismrs"/>
    <property type="match status" value="1"/>
</dbReference>
<dbReference type="InterPro" id="IPR036291">
    <property type="entry name" value="NAD(P)-bd_dom_sf"/>
</dbReference>
<proteinExistence type="inferred from homology"/>
<evidence type="ECO:0000259" key="12">
    <source>
        <dbReference type="Pfam" id="PF13288"/>
    </source>
</evidence>
<dbReference type="Pfam" id="PF02670">
    <property type="entry name" value="DXP_reductoisom"/>
    <property type="match status" value="1"/>
</dbReference>
<feature type="binding site" evidence="9">
    <location>
        <position position="229"/>
    </location>
    <ligand>
        <name>1-deoxy-D-xylulose 5-phosphate</name>
        <dbReference type="ChEBI" id="CHEBI:57792"/>
    </ligand>
</feature>
<dbReference type="GO" id="GO:0030145">
    <property type="term" value="F:manganese ion binding"/>
    <property type="evidence" value="ECO:0007669"/>
    <property type="project" value="TreeGrafter"/>
</dbReference>
<gene>
    <name evidence="9" type="primary">dxr</name>
    <name evidence="13" type="ORF">DFP86_11245</name>
</gene>
<evidence type="ECO:0000313" key="14">
    <source>
        <dbReference type="Proteomes" id="UP000295611"/>
    </source>
</evidence>
<evidence type="ECO:0000313" key="13">
    <source>
        <dbReference type="EMBL" id="TDR73841.1"/>
    </source>
</evidence>
<feature type="binding site" evidence="9">
    <location>
        <position position="39"/>
    </location>
    <ligand>
        <name>NADPH</name>
        <dbReference type="ChEBI" id="CHEBI:57783"/>
    </ligand>
</feature>
<evidence type="ECO:0000256" key="3">
    <source>
        <dbReference type="ARBA" id="ARBA00022723"/>
    </source>
</evidence>
<comment type="similarity">
    <text evidence="2 9">Belongs to the DXR family.</text>
</comment>
<comment type="caution">
    <text evidence="9">Lacks conserved residue(s) required for the propagation of feature annotation.</text>
</comment>
<dbReference type="HAMAP" id="MF_00183">
    <property type="entry name" value="DXP_reductoisom"/>
    <property type="match status" value="1"/>
</dbReference>
<dbReference type="OrthoDB" id="9806546at2"/>
<keyword evidence="4 9" id="KW-0521">NADP</keyword>
<dbReference type="Proteomes" id="UP000295611">
    <property type="component" value="Unassembled WGS sequence"/>
</dbReference>
<keyword evidence="7 9" id="KW-0414">Isoprene biosynthesis</keyword>
<evidence type="ECO:0000259" key="11">
    <source>
        <dbReference type="Pfam" id="PF08436"/>
    </source>
</evidence>
<feature type="binding site" evidence="9">
    <location>
        <position position="213"/>
    </location>
    <ligand>
        <name>NADPH</name>
        <dbReference type="ChEBI" id="CHEBI:57783"/>
    </ligand>
</feature>
<feature type="binding site" evidence="9">
    <location>
        <position position="153"/>
    </location>
    <ligand>
        <name>Mn(2+)</name>
        <dbReference type="ChEBI" id="CHEBI:29035"/>
    </ligand>
</feature>
<dbReference type="SUPFAM" id="SSF55347">
    <property type="entry name" value="Glyceraldehyde-3-phosphate dehydrogenase-like, C-terminal domain"/>
    <property type="match status" value="1"/>
</dbReference>
<feature type="binding site" evidence="9">
    <location>
        <position position="128"/>
    </location>
    <ligand>
        <name>1-deoxy-D-xylulose 5-phosphate</name>
        <dbReference type="ChEBI" id="CHEBI:57792"/>
    </ligand>
</feature>
<feature type="domain" description="DXP reductoisomerase C-terminal" evidence="12">
    <location>
        <begin position="269"/>
        <end position="385"/>
    </location>
</feature>